<name>A0A239VHX0_9MICO</name>
<keyword evidence="2" id="KW-1185">Reference proteome</keyword>
<evidence type="ECO:0000313" key="1">
    <source>
        <dbReference type="EMBL" id="SNV21359.1"/>
    </source>
</evidence>
<dbReference type="GeneID" id="63460585"/>
<dbReference type="KEGG" id="dco:SAMEA4475696_1208"/>
<reference evidence="1 2" key="1">
    <citation type="submission" date="2017-06" db="EMBL/GenBank/DDBJ databases">
        <authorList>
            <consortium name="Pathogen Informatics"/>
        </authorList>
    </citation>
    <scope>NUCLEOTIDE SEQUENCE [LARGE SCALE GENOMIC DNA]</scope>
    <source>
        <strain evidence="1 2">NCTC13039</strain>
    </source>
</reference>
<dbReference type="STRING" id="1121387.GCA_000429885_02102"/>
<evidence type="ECO:0000313" key="2">
    <source>
        <dbReference type="Proteomes" id="UP000242637"/>
    </source>
</evidence>
<gene>
    <name evidence="1" type="ORF">SAMEA4475696_01208</name>
</gene>
<dbReference type="RefSeq" id="WP_154657723.1">
    <property type="nucleotide sequence ID" value="NZ_JAAFNI010000001.1"/>
</dbReference>
<dbReference type="AlphaFoldDB" id="A0A239VHX0"/>
<accession>A0A239VHX0</accession>
<protein>
    <submittedName>
        <fullName evidence="1">Uncharacterized protein</fullName>
    </submittedName>
</protein>
<proteinExistence type="predicted"/>
<organism evidence="1 2">
    <name type="scientific">Dermatophilus congolensis</name>
    <dbReference type="NCBI Taxonomy" id="1863"/>
    <lineage>
        <taxon>Bacteria</taxon>
        <taxon>Bacillati</taxon>
        <taxon>Actinomycetota</taxon>
        <taxon>Actinomycetes</taxon>
        <taxon>Micrococcales</taxon>
        <taxon>Dermatophilaceae</taxon>
        <taxon>Dermatophilus</taxon>
    </lineage>
</organism>
<dbReference type="Proteomes" id="UP000242637">
    <property type="component" value="Chromosome 1"/>
</dbReference>
<sequence length="54" mass="5766">MSTPTPGNAPEHTAATIRETATTFANSDPTDLTTTLQHGHHLAEQLENALDTHT</sequence>
<dbReference type="EMBL" id="LT906453">
    <property type="protein sequence ID" value="SNV21359.1"/>
    <property type="molecule type" value="Genomic_DNA"/>
</dbReference>